<keyword evidence="3" id="KW-1185">Reference proteome</keyword>
<dbReference type="InterPro" id="IPR029068">
    <property type="entry name" value="Glyas_Bleomycin-R_OHBP_Dase"/>
</dbReference>
<reference evidence="2 3" key="1">
    <citation type="submission" date="2018-10" db="EMBL/GenBank/DDBJ databases">
        <title>Marmoricola sp. 4Q3S-7 whole genome shotgun sequence.</title>
        <authorList>
            <person name="Li F."/>
        </authorList>
    </citation>
    <scope>NUCLEOTIDE SEQUENCE [LARGE SCALE GENOMIC DNA]</scope>
    <source>
        <strain evidence="2 3">4Q3S-7</strain>
    </source>
</reference>
<organism evidence="2 3">
    <name type="scientific">Nocardioides mangrovicus</name>
    <dbReference type="NCBI Taxonomy" id="2478913"/>
    <lineage>
        <taxon>Bacteria</taxon>
        <taxon>Bacillati</taxon>
        <taxon>Actinomycetota</taxon>
        <taxon>Actinomycetes</taxon>
        <taxon>Propionibacteriales</taxon>
        <taxon>Nocardioidaceae</taxon>
        <taxon>Nocardioides</taxon>
    </lineage>
</organism>
<proteinExistence type="predicted"/>
<comment type="caution">
    <text evidence="2">The sequence shown here is derived from an EMBL/GenBank/DDBJ whole genome shotgun (WGS) entry which is preliminary data.</text>
</comment>
<sequence>MIFGIRIITDDIDRLVEFYERLTGVQASRPTPFFAELRLETGLLAFASPATVAMLGEHAPHPTDNRSVLLEFLVDDADNAFQALREHLADIVQEPTTMPWGNRSAVFLDPDGNTVNLFSRPKS</sequence>
<dbReference type="Pfam" id="PF00903">
    <property type="entry name" value="Glyoxalase"/>
    <property type="match status" value="1"/>
</dbReference>
<dbReference type="EMBL" id="RDBE01000006">
    <property type="protein sequence ID" value="RLV49823.1"/>
    <property type="molecule type" value="Genomic_DNA"/>
</dbReference>
<evidence type="ECO:0000313" key="3">
    <source>
        <dbReference type="Proteomes" id="UP000281708"/>
    </source>
</evidence>
<dbReference type="Proteomes" id="UP000281708">
    <property type="component" value="Unassembled WGS sequence"/>
</dbReference>
<dbReference type="InterPro" id="IPR004360">
    <property type="entry name" value="Glyas_Fos-R_dOase_dom"/>
</dbReference>
<feature type="domain" description="VOC" evidence="1">
    <location>
        <begin position="1"/>
        <end position="120"/>
    </location>
</feature>
<protein>
    <submittedName>
        <fullName evidence="2">VOC family protein</fullName>
    </submittedName>
</protein>
<evidence type="ECO:0000259" key="1">
    <source>
        <dbReference type="PROSITE" id="PS51819"/>
    </source>
</evidence>
<accession>A0A3L8P4Z0</accession>
<gene>
    <name evidence="2" type="ORF">D9V37_08010</name>
</gene>
<evidence type="ECO:0000313" key="2">
    <source>
        <dbReference type="EMBL" id="RLV49823.1"/>
    </source>
</evidence>
<dbReference type="Gene3D" id="3.10.180.10">
    <property type="entry name" value="2,3-Dihydroxybiphenyl 1,2-Dioxygenase, domain 1"/>
    <property type="match status" value="1"/>
</dbReference>
<dbReference type="OrthoDB" id="9798201at2"/>
<dbReference type="PROSITE" id="PS51819">
    <property type="entry name" value="VOC"/>
    <property type="match status" value="1"/>
</dbReference>
<dbReference type="RefSeq" id="WP_121805588.1">
    <property type="nucleotide sequence ID" value="NZ_RDBE01000006.1"/>
</dbReference>
<dbReference type="InterPro" id="IPR037523">
    <property type="entry name" value="VOC_core"/>
</dbReference>
<dbReference type="SUPFAM" id="SSF54593">
    <property type="entry name" value="Glyoxalase/Bleomycin resistance protein/Dihydroxybiphenyl dioxygenase"/>
    <property type="match status" value="1"/>
</dbReference>
<name>A0A3L8P4Z0_9ACTN</name>
<dbReference type="AlphaFoldDB" id="A0A3L8P4Z0"/>